<keyword evidence="1" id="KW-0732">Signal</keyword>
<dbReference type="AlphaFoldDB" id="A0A7Z0SDX3"/>
<evidence type="ECO:0000313" key="2">
    <source>
        <dbReference type="EMBL" id="NYT47391.1"/>
    </source>
</evidence>
<evidence type="ECO:0000313" key="3">
    <source>
        <dbReference type="Proteomes" id="UP000537890"/>
    </source>
</evidence>
<reference evidence="2 3" key="1">
    <citation type="submission" date="2020-05" db="EMBL/GenBank/DDBJ databases">
        <title>Horizontal transmission and recombination maintain forever young bacterial symbiont genomes.</title>
        <authorList>
            <person name="Russell S.L."/>
            <person name="Pepper-Tunick E."/>
            <person name="Svedberg J."/>
            <person name="Byrne A."/>
            <person name="Ruelas Castillo J."/>
            <person name="Vollmers C."/>
            <person name="Beinart R.A."/>
            <person name="Corbett-Detig R."/>
        </authorList>
    </citation>
    <scope>NUCLEOTIDE SEQUENCE [LARGE SCALE GENOMIC DNA]</scope>
    <source>
        <strain evidence="2">4727-3</strain>
    </source>
</reference>
<feature type="chain" id="PRO_5030649258" evidence="1">
    <location>
        <begin position="24"/>
        <end position="91"/>
    </location>
</feature>
<protein>
    <submittedName>
        <fullName evidence="2">Uncharacterized protein</fullName>
    </submittedName>
</protein>
<name>A0A7Z0SDX3_9GAMM</name>
<sequence>MKHIKIKTLTACSITAIISPLQAADLADSDKAILPTMFIEGEILTPGAVGVKPDMGGAGDAAVLLHKVPGANVNSNGPLTGIAQYRDILLI</sequence>
<gene>
    <name evidence="2" type="ORF">H0A75_07290</name>
</gene>
<comment type="caution">
    <text evidence="2">The sequence shown here is derived from an EMBL/GenBank/DDBJ whole genome shotgun (WGS) entry which is preliminary data.</text>
</comment>
<organism evidence="2 3">
    <name type="scientific">Candidatus Methanofishera endochildressiae</name>
    <dbReference type="NCBI Taxonomy" id="2738884"/>
    <lineage>
        <taxon>Bacteria</taxon>
        <taxon>Pseudomonadati</taxon>
        <taxon>Pseudomonadota</taxon>
        <taxon>Gammaproteobacteria</taxon>
        <taxon>Candidatus Methanofishera</taxon>
    </lineage>
</organism>
<proteinExistence type="predicted"/>
<dbReference type="EMBL" id="JACCHS010000142">
    <property type="protein sequence ID" value="NYT47391.1"/>
    <property type="molecule type" value="Genomic_DNA"/>
</dbReference>
<dbReference type="Proteomes" id="UP000537890">
    <property type="component" value="Unassembled WGS sequence"/>
</dbReference>
<feature type="signal peptide" evidence="1">
    <location>
        <begin position="1"/>
        <end position="23"/>
    </location>
</feature>
<evidence type="ECO:0000256" key="1">
    <source>
        <dbReference type="SAM" id="SignalP"/>
    </source>
</evidence>
<accession>A0A7Z0SDX3</accession>